<proteinExistence type="predicted"/>
<dbReference type="Proteomes" id="UP000619260">
    <property type="component" value="Unassembled WGS sequence"/>
</dbReference>
<organism evidence="1 2">
    <name type="scientific">Virgisporangium aliadipatigenens</name>
    <dbReference type="NCBI Taxonomy" id="741659"/>
    <lineage>
        <taxon>Bacteria</taxon>
        <taxon>Bacillati</taxon>
        <taxon>Actinomycetota</taxon>
        <taxon>Actinomycetes</taxon>
        <taxon>Micromonosporales</taxon>
        <taxon>Micromonosporaceae</taxon>
        <taxon>Virgisporangium</taxon>
    </lineage>
</organism>
<dbReference type="RefSeq" id="WP_203904744.1">
    <property type="nucleotide sequence ID" value="NZ_BOPF01000046.1"/>
</dbReference>
<evidence type="ECO:0000313" key="2">
    <source>
        <dbReference type="Proteomes" id="UP000619260"/>
    </source>
</evidence>
<dbReference type="AlphaFoldDB" id="A0A8J4DUI2"/>
<evidence type="ECO:0000313" key="1">
    <source>
        <dbReference type="EMBL" id="GIJ51340.1"/>
    </source>
</evidence>
<comment type="caution">
    <text evidence="1">The sequence shown here is derived from an EMBL/GenBank/DDBJ whole genome shotgun (WGS) entry which is preliminary data.</text>
</comment>
<accession>A0A8J4DUI2</accession>
<keyword evidence="2" id="KW-1185">Reference proteome</keyword>
<sequence length="230" mass="25530">MMDEATRELLGRYADDPRIVTGDTDRDFVLRVDDSRIFYFMRQSDRRTWEGRYAWDVVNADGGLVASGDSAEHALGAVLGDPQDDAGATLLEEGTEDYALPELGAFRVDHRIRRVADADLYFVGQHDGSWEPVWRLVKGAGYWQLLTMEGELCAHGEDPETVLRIGFGRPYEEIRLIQQIAAIAWITASTRDGGALQALVNEGIVAVEHRGRPVYVLTDAGHAEAERLAA</sequence>
<name>A0A8J4DUI2_9ACTN</name>
<dbReference type="EMBL" id="BOPF01000046">
    <property type="protein sequence ID" value="GIJ51340.1"/>
    <property type="molecule type" value="Genomic_DNA"/>
</dbReference>
<reference evidence="1" key="1">
    <citation type="submission" date="2021-01" db="EMBL/GenBank/DDBJ databases">
        <title>Whole genome shotgun sequence of Virgisporangium aliadipatigenens NBRC 105644.</title>
        <authorList>
            <person name="Komaki H."/>
            <person name="Tamura T."/>
        </authorList>
    </citation>
    <scope>NUCLEOTIDE SEQUENCE</scope>
    <source>
        <strain evidence="1">NBRC 105644</strain>
    </source>
</reference>
<protein>
    <submittedName>
        <fullName evidence="1">Uncharacterized protein</fullName>
    </submittedName>
</protein>
<gene>
    <name evidence="1" type="ORF">Val02_82260</name>
</gene>